<gene>
    <name evidence="1" type="ORF">Ciccas_005272</name>
</gene>
<protein>
    <submittedName>
        <fullName evidence="1">Uncharacterized protein</fullName>
    </submittedName>
</protein>
<reference evidence="1 2" key="1">
    <citation type="submission" date="2024-11" db="EMBL/GenBank/DDBJ databases">
        <title>Adaptive evolution of stress response genes in parasites aligns with host niche diversity.</title>
        <authorList>
            <person name="Hahn C."/>
            <person name="Resl P."/>
        </authorList>
    </citation>
    <scope>NUCLEOTIDE SEQUENCE [LARGE SCALE GENOMIC DNA]</scope>
    <source>
        <strain evidence="1">EGGRZ-B1_66</strain>
        <tissue evidence="1">Body</tissue>
    </source>
</reference>
<organism evidence="1 2">
    <name type="scientific">Cichlidogyrus casuarinus</name>
    <dbReference type="NCBI Taxonomy" id="1844966"/>
    <lineage>
        <taxon>Eukaryota</taxon>
        <taxon>Metazoa</taxon>
        <taxon>Spiralia</taxon>
        <taxon>Lophotrochozoa</taxon>
        <taxon>Platyhelminthes</taxon>
        <taxon>Monogenea</taxon>
        <taxon>Monopisthocotylea</taxon>
        <taxon>Dactylogyridea</taxon>
        <taxon>Ancyrocephalidae</taxon>
        <taxon>Cichlidogyrus</taxon>
    </lineage>
</organism>
<accession>A0ABD2Q951</accession>
<comment type="caution">
    <text evidence="1">The sequence shown here is derived from an EMBL/GenBank/DDBJ whole genome shotgun (WGS) entry which is preliminary data.</text>
</comment>
<evidence type="ECO:0000313" key="2">
    <source>
        <dbReference type="Proteomes" id="UP001626550"/>
    </source>
</evidence>
<dbReference type="EMBL" id="JBJKFK010000604">
    <property type="protein sequence ID" value="KAL3316088.1"/>
    <property type="molecule type" value="Genomic_DNA"/>
</dbReference>
<name>A0ABD2Q951_9PLAT</name>
<feature type="non-terminal residue" evidence="1">
    <location>
        <position position="1"/>
    </location>
</feature>
<dbReference type="Proteomes" id="UP001626550">
    <property type="component" value="Unassembled WGS sequence"/>
</dbReference>
<keyword evidence="2" id="KW-1185">Reference proteome</keyword>
<dbReference type="AlphaFoldDB" id="A0ABD2Q951"/>
<proteinExistence type="predicted"/>
<sequence>FHTQYDLGLWYLRERRRLFCQRFDPARGGSGLASLTRKLVHHIEQIERLPLHLYESVQERHNKLQFSSVYCAKLLHKWQLKETHQDLSSKELDLLTLPMGIISSFSIPHHEALNLVSI</sequence>
<evidence type="ECO:0000313" key="1">
    <source>
        <dbReference type="EMBL" id="KAL3316088.1"/>
    </source>
</evidence>